<accession>A0A1R3RVB7</accession>
<evidence type="ECO:0000256" key="1">
    <source>
        <dbReference type="SAM" id="MobiDB-lite"/>
    </source>
</evidence>
<keyword evidence="3" id="KW-1185">Reference proteome</keyword>
<evidence type="ECO:0000313" key="2">
    <source>
        <dbReference type="EMBL" id="OOF98413.1"/>
    </source>
</evidence>
<feature type="region of interest" description="Disordered" evidence="1">
    <location>
        <begin position="32"/>
        <end position="51"/>
    </location>
</feature>
<dbReference type="EMBL" id="KV907496">
    <property type="protein sequence ID" value="OOF98413.1"/>
    <property type="molecule type" value="Genomic_DNA"/>
</dbReference>
<gene>
    <name evidence="2" type="ORF">ASPCADRAFT_205651</name>
</gene>
<sequence>MPTVYLDSAVEQTENMTAYMCSCGQVSSFAGFERKQGGNGAGPSLNDHHTR</sequence>
<proteinExistence type="predicted"/>
<name>A0A1R3RVB7_ASPC5</name>
<dbReference type="Proteomes" id="UP000188318">
    <property type="component" value="Unassembled WGS sequence"/>
</dbReference>
<evidence type="ECO:0000313" key="3">
    <source>
        <dbReference type="Proteomes" id="UP000188318"/>
    </source>
</evidence>
<reference evidence="3" key="1">
    <citation type="journal article" date="2017" name="Genome Biol.">
        <title>Comparative genomics reveals high biological diversity and specific adaptations in the industrially and medically important fungal genus Aspergillus.</title>
        <authorList>
            <person name="de Vries R.P."/>
            <person name="Riley R."/>
            <person name="Wiebenga A."/>
            <person name="Aguilar-Osorio G."/>
            <person name="Amillis S."/>
            <person name="Uchima C.A."/>
            <person name="Anderluh G."/>
            <person name="Asadollahi M."/>
            <person name="Askin M."/>
            <person name="Barry K."/>
            <person name="Battaglia E."/>
            <person name="Bayram O."/>
            <person name="Benocci T."/>
            <person name="Braus-Stromeyer S.A."/>
            <person name="Caldana C."/>
            <person name="Canovas D."/>
            <person name="Cerqueira G.C."/>
            <person name="Chen F."/>
            <person name="Chen W."/>
            <person name="Choi C."/>
            <person name="Clum A."/>
            <person name="Dos Santos R.A."/>
            <person name="Damasio A.R."/>
            <person name="Diallinas G."/>
            <person name="Emri T."/>
            <person name="Fekete E."/>
            <person name="Flipphi M."/>
            <person name="Freyberg S."/>
            <person name="Gallo A."/>
            <person name="Gournas C."/>
            <person name="Habgood R."/>
            <person name="Hainaut M."/>
            <person name="Harispe M.L."/>
            <person name="Henrissat B."/>
            <person name="Hilden K.S."/>
            <person name="Hope R."/>
            <person name="Hossain A."/>
            <person name="Karabika E."/>
            <person name="Karaffa L."/>
            <person name="Karanyi Z."/>
            <person name="Krasevec N."/>
            <person name="Kuo A."/>
            <person name="Kusch H."/>
            <person name="LaButti K."/>
            <person name="Lagendijk E.L."/>
            <person name="Lapidus A."/>
            <person name="Levasseur A."/>
            <person name="Lindquist E."/>
            <person name="Lipzen A."/>
            <person name="Logrieco A.F."/>
            <person name="MacCabe A."/>
            <person name="Maekelae M.R."/>
            <person name="Malavazi I."/>
            <person name="Melin P."/>
            <person name="Meyer V."/>
            <person name="Mielnichuk N."/>
            <person name="Miskei M."/>
            <person name="Molnar A.P."/>
            <person name="Mule G."/>
            <person name="Ngan C.Y."/>
            <person name="Orejas M."/>
            <person name="Orosz E."/>
            <person name="Ouedraogo J.P."/>
            <person name="Overkamp K.M."/>
            <person name="Park H.-S."/>
            <person name="Perrone G."/>
            <person name="Piumi F."/>
            <person name="Punt P.J."/>
            <person name="Ram A.F."/>
            <person name="Ramon A."/>
            <person name="Rauscher S."/>
            <person name="Record E."/>
            <person name="Riano-Pachon D.M."/>
            <person name="Robert V."/>
            <person name="Roehrig J."/>
            <person name="Ruller R."/>
            <person name="Salamov A."/>
            <person name="Salih N.S."/>
            <person name="Samson R.A."/>
            <person name="Sandor E."/>
            <person name="Sanguinetti M."/>
            <person name="Schuetze T."/>
            <person name="Sepcic K."/>
            <person name="Shelest E."/>
            <person name="Sherlock G."/>
            <person name="Sophianopoulou V."/>
            <person name="Squina F.M."/>
            <person name="Sun H."/>
            <person name="Susca A."/>
            <person name="Todd R.B."/>
            <person name="Tsang A."/>
            <person name="Unkles S.E."/>
            <person name="van de Wiele N."/>
            <person name="van Rossen-Uffink D."/>
            <person name="Oliveira J.V."/>
            <person name="Vesth T.C."/>
            <person name="Visser J."/>
            <person name="Yu J.-H."/>
            <person name="Zhou M."/>
            <person name="Andersen M.R."/>
            <person name="Archer D.B."/>
            <person name="Baker S.E."/>
            <person name="Benoit I."/>
            <person name="Brakhage A.A."/>
            <person name="Braus G.H."/>
            <person name="Fischer R."/>
            <person name="Frisvad J.C."/>
            <person name="Goldman G.H."/>
            <person name="Houbraken J."/>
            <person name="Oakley B."/>
            <person name="Pocsi I."/>
            <person name="Scazzocchio C."/>
            <person name="Seiboth B."/>
            <person name="vanKuyk P.A."/>
            <person name="Wortman J."/>
            <person name="Dyer P.S."/>
            <person name="Grigoriev I.V."/>
        </authorList>
    </citation>
    <scope>NUCLEOTIDE SEQUENCE [LARGE SCALE GENOMIC DNA]</scope>
    <source>
        <strain evidence="3">ITEM 5010</strain>
    </source>
</reference>
<protein>
    <submittedName>
        <fullName evidence="2">Uncharacterized protein</fullName>
    </submittedName>
</protein>
<dbReference type="AlphaFoldDB" id="A0A1R3RVB7"/>
<organism evidence="2 3">
    <name type="scientific">Aspergillus carbonarius (strain ITEM 5010)</name>
    <dbReference type="NCBI Taxonomy" id="602072"/>
    <lineage>
        <taxon>Eukaryota</taxon>
        <taxon>Fungi</taxon>
        <taxon>Dikarya</taxon>
        <taxon>Ascomycota</taxon>
        <taxon>Pezizomycotina</taxon>
        <taxon>Eurotiomycetes</taxon>
        <taxon>Eurotiomycetidae</taxon>
        <taxon>Eurotiales</taxon>
        <taxon>Aspergillaceae</taxon>
        <taxon>Aspergillus</taxon>
        <taxon>Aspergillus subgen. Circumdati</taxon>
    </lineage>
</organism>
<dbReference type="VEuPathDB" id="FungiDB:ASPCADRAFT_205651"/>